<dbReference type="PANTHER" id="PTHR43284:SF1">
    <property type="entry name" value="ASPARAGINE SYNTHETASE"/>
    <property type="match status" value="1"/>
</dbReference>
<dbReference type="InterPro" id="IPR017932">
    <property type="entry name" value="GATase_2_dom"/>
</dbReference>
<accession>A0ABQ2EF48</accession>
<name>A0ABQ2EF48_9GAMM</name>
<evidence type="ECO:0000256" key="5">
    <source>
        <dbReference type="ARBA" id="ARBA00022840"/>
    </source>
</evidence>
<dbReference type="RefSeq" id="WP_132984653.1">
    <property type="nucleotide sequence ID" value="NZ_BMME01000001.1"/>
</dbReference>
<feature type="domain" description="Glutamine amidotransferase type-2" evidence="8">
    <location>
        <begin position="2"/>
        <end position="213"/>
    </location>
</feature>
<protein>
    <recommendedName>
        <fullName evidence="3">asparagine synthase (glutamine-hydrolyzing)</fullName>
        <ecNumber evidence="3">6.3.5.4</ecNumber>
    </recommendedName>
</protein>
<keyword evidence="4" id="KW-0547">Nucleotide-binding</keyword>
<dbReference type="CDD" id="cd00712">
    <property type="entry name" value="AsnB"/>
    <property type="match status" value="1"/>
</dbReference>
<evidence type="ECO:0000256" key="2">
    <source>
        <dbReference type="ARBA" id="ARBA00005752"/>
    </source>
</evidence>
<dbReference type="PIRSF" id="PIRSF001589">
    <property type="entry name" value="Asn_synthetase_glu-h"/>
    <property type="match status" value="1"/>
</dbReference>
<evidence type="ECO:0000256" key="4">
    <source>
        <dbReference type="ARBA" id="ARBA00022741"/>
    </source>
</evidence>
<dbReference type="Gene3D" id="3.60.20.10">
    <property type="entry name" value="Glutamine Phosphoribosylpyrophosphate, subunit 1, domain 1"/>
    <property type="match status" value="1"/>
</dbReference>
<dbReference type="InterPro" id="IPR029055">
    <property type="entry name" value="Ntn_hydrolases_N"/>
</dbReference>
<dbReference type="InterPro" id="IPR006426">
    <property type="entry name" value="Asn_synth_AEB"/>
</dbReference>
<dbReference type="SUPFAM" id="SSF52402">
    <property type="entry name" value="Adenine nucleotide alpha hydrolases-like"/>
    <property type="match status" value="1"/>
</dbReference>
<evidence type="ECO:0000256" key="1">
    <source>
        <dbReference type="ARBA" id="ARBA00005187"/>
    </source>
</evidence>
<dbReference type="InterPro" id="IPR014729">
    <property type="entry name" value="Rossmann-like_a/b/a_fold"/>
</dbReference>
<evidence type="ECO:0000313" key="9">
    <source>
        <dbReference type="EMBL" id="GGK09033.1"/>
    </source>
</evidence>
<dbReference type="InterPro" id="IPR033738">
    <property type="entry name" value="AsnB_N"/>
</dbReference>
<keyword evidence="10" id="KW-1185">Reference proteome</keyword>
<dbReference type="InterPro" id="IPR051786">
    <property type="entry name" value="ASN_synthetase/amidase"/>
</dbReference>
<comment type="pathway">
    <text evidence="1">Amino-acid biosynthesis; L-asparagine biosynthesis; L-asparagine from L-aspartate (L-Gln route): step 1/1.</text>
</comment>
<evidence type="ECO:0000259" key="8">
    <source>
        <dbReference type="PROSITE" id="PS51278"/>
    </source>
</evidence>
<evidence type="ECO:0000256" key="3">
    <source>
        <dbReference type="ARBA" id="ARBA00012737"/>
    </source>
</evidence>
<dbReference type="SUPFAM" id="SSF56235">
    <property type="entry name" value="N-terminal nucleophile aminohydrolases (Ntn hydrolases)"/>
    <property type="match status" value="1"/>
</dbReference>
<keyword evidence="5" id="KW-0067">ATP-binding</keyword>
<evidence type="ECO:0000313" key="10">
    <source>
        <dbReference type="Proteomes" id="UP000599009"/>
    </source>
</evidence>
<comment type="catalytic activity">
    <reaction evidence="7">
        <text>L-aspartate + L-glutamine + ATP + H2O = L-asparagine + L-glutamate + AMP + diphosphate + H(+)</text>
        <dbReference type="Rhea" id="RHEA:12228"/>
        <dbReference type="ChEBI" id="CHEBI:15377"/>
        <dbReference type="ChEBI" id="CHEBI:15378"/>
        <dbReference type="ChEBI" id="CHEBI:29985"/>
        <dbReference type="ChEBI" id="CHEBI:29991"/>
        <dbReference type="ChEBI" id="CHEBI:30616"/>
        <dbReference type="ChEBI" id="CHEBI:33019"/>
        <dbReference type="ChEBI" id="CHEBI:58048"/>
        <dbReference type="ChEBI" id="CHEBI:58359"/>
        <dbReference type="ChEBI" id="CHEBI:456215"/>
        <dbReference type="EC" id="6.3.5.4"/>
    </reaction>
</comment>
<proteinExistence type="inferred from homology"/>
<dbReference type="EMBL" id="BMME01000001">
    <property type="protein sequence ID" value="GGK09033.1"/>
    <property type="molecule type" value="Genomic_DNA"/>
</dbReference>
<dbReference type="PANTHER" id="PTHR43284">
    <property type="entry name" value="ASPARAGINE SYNTHETASE (GLUTAMINE-HYDROLYZING)"/>
    <property type="match status" value="1"/>
</dbReference>
<keyword evidence="6" id="KW-0315">Glutamine amidotransferase</keyword>
<reference evidence="10" key="1">
    <citation type="journal article" date="2019" name="Int. J. Syst. Evol. Microbiol.">
        <title>The Global Catalogue of Microorganisms (GCM) 10K type strain sequencing project: providing services to taxonomists for standard genome sequencing and annotation.</title>
        <authorList>
            <consortium name="The Broad Institute Genomics Platform"/>
            <consortium name="The Broad Institute Genome Sequencing Center for Infectious Disease"/>
            <person name="Wu L."/>
            <person name="Ma J."/>
        </authorList>
    </citation>
    <scope>NUCLEOTIDE SEQUENCE [LARGE SCALE GENOMIC DNA]</scope>
    <source>
        <strain evidence="10">CGMCC 1.8985</strain>
    </source>
</reference>
<dbReference type="InterPro" id="IPR001962">
    <property type="entry name" value="Asn_synthase"/>
</dbReference>
<sequence length="646" mass="71778">MCGLAGYLGQPVPEGAEQALLERMIHTLAHRGPDGYGFHVEPGVGLAHARLSIIDLATGDQPIHNPARTVWTVFNGEIFNFVELRADLEARGHVFYTRSDTEVIVHLYERYGDRFVEHLNGQFAIALWDDARRRLVLARDRAGIRPLYWMKARGALWFASETKALFAAVPERARLSTRGLLQAFSYWAPLDPDTAWEDVHSLPPGHLLAIEADGRETLSRYWDWTFPDAADTRPARFGDIEQAVGELRERLIDAVRLQLRADVPVGAYLSGGLDSSGIVALVRGFTTTPVRTFSVAFDQPEFDESEHQLAMVRHLGTDHSTLRISPGDIGEAFPRLVAHAETPVLRTAAVPLMLLADSVRAHGYTVVLTGEGADEVFGGYDLFKEAKVRRFWARQPDSTLRPKLLSRLYGYLENSPAANPAFAASFFGQGREHIDRAIFAHVPRWTTSQRAFAFLAPELRAQASEWDALAFAESRLPPNILDWAPLARDQYVEAKTLLAGYLLASQGDRAAMAGSIEGRYPYLDHTLIEFANTLPPSWKIRGLTEKHILRRALADLLPDDIARRTKQPYRAPDSASFFVDGKPLDYVADMFSADNLRASGLFDVEASTRLFAKARAGKAVGFADNQAFVGVLSTLLLLRNRPGDAR</sequence>
<gene>
    <name evidence="9" type="primary">asnB</name>
    <name evidence="9" type="ORF">GCM10011394_18100</name>
</gene>
<comment type="similarity">
    <text evidence="2">Belongs to the asparagine synthetase family.</text>
</comment>
<dbReference type="Pfam" id="PF00733">
    <property type="entry name" value="Asn_synthase"/>
    <property type="match status" value="1"/>
</dbReference>
<dbReference type="EC" id="6.3.5.4" evidence="3"/>
<dbReference type="CDD" id="cd01991">
    <property type="entry name" value="Asn_synthase_B_C"/>
    <property type="match status" value="1"/>
</dbReference>
<dbReference type="Pfam" id="PF13537">
    <property type="entry name" value="GATase_7"/>
    <property type="match status" value="1"/>
</dbReference>
<dbReference type="NCBIfam" id="TIGR01536">
    <property type="entry name" value="asn_synth_AEB"/>
    <property type="match status" value="1"/>
</dbReference>
<organism evidence="9 10">
    <name type="scientific">Luteimonas terricola</name>
    <dbReference type="NCBI Taxonomy" id="645597"/>
    <lineage>
        <taxon>Bacteria</taxon>
        <taxon>Pseudomonadati</taxon>
        <taxon>Pseudomonadota</taxon>
        <taxon>Gammaproteobacteria</taxon>
        <taxon>Lysobacterales</taxon>
        <taxon>Lysobacteraceae</taxon>
        <taxon>Luteimonas</taxon>
    </lineage>
</organism>
<comment type="caution">
    <text evidence="9">The sequence shown here is derived from an EMBL/GenBank/DDBJ whole genome shotgun (WGS) entry which is preliminary data.</text>
</comment>
<dbReference type="Gene3D" id="3.40.50.620">
    <property type="entry name" value="HUPs"/>
    <property type="match status" value="2"/>
</dbReference>
<evidence type="ECO:0000256" key="7">
    <source>
        <dbReference type="ARBA" id="ARBA00048741"/>
    </source>
</evidence>
<evidence type="ECO:0000256" key="6">
    <source>
        <dbReference type="ARBA" id="ARBA00022962"/>
    </source>
</evidence>
<dbReference type="PROSITE" id="PS51278">
    <property type="entry name" value="GATASE_TYPE_2"/>
    <property type="match status" value="1"/>
</dbReference>
<dbReference type="Proteomes" id="UP000599009">
    <property type="component" value="Unassembled WGS sequence"/>
</dbReference>